<feature type="region of interest" description="Disordered" evidence="1">
    <location>
        <begin position="73"/>
        <end position="122"/>
    </location>
</feature>
<protein>
    <submittedName>
        <fullName evidence="2">Uncharacterized protein</fullName>
    </submittedName>
</protein>
<organism evidence="2 3">
    <name type="scientific">Polychaeton citri CBS 116435</name>
    <dbReference type="NCBI Taxonomy" id="1314669"/>
    <lineage>
        <taxon>Eukaryota</taxon>
        <taxon>Fungi</taxon>
        <taxon>Dikarya</taxon>
        <taxon>Ascomycota</taxon>
        <taxon>Pezizomycotina</taxon>
        <taxon>Dothideomycetes</taxon>
        <taxon>Dothideomycetidae</taxon>
        <taxon>Capnodiales</taxon>
        <taxon>Capnodiaceae</taxon>
        <taxon>Polychaeton</taxon>
    </lineage>
</organism>
<dbReference type="EMBL" id="MU003821">
    <property type="protein sequence ID" value="KAF2718716.1"/>
    <property type="molecule type" value="Genomic_DNA"/>
</dbReference>
<name>A0A9P4Q5B2_9PEZI</name>
<evidence type="ECO:0000313" key="3">
    <source>
        <dbReference type="Proteomes" id="UP000799441"/>
    </source>
</evidence>
<keyword evidence="3" id="KW-1185">Reference proteome</keyword>
<accession>A0A9P4Q5B2</accession>
<dbReference type="AlphaFoldDB" id="A0A9P4Q5B2"/>
<reference evidence="2" key="1">
    <citation type="journal article" date="2020" name="Stud. Mycol.">
        <title>101 Dothideomycetes genomes: a test case for predicting lifestyles and emergence of pathogens.</title>
        <authorList>
            <person name="Haridas S."/>
            <person name="Albert R."/>
            <person name="Binder M."/>
            <person name="Bloem J."/>
            <person name="Labutti K."/>
            <person name="Salamov A."/>
            <person name="Andreopoulos B."/>
            <person name="Baker S."/>
            <person name="Barry K."/>
            <person name="Bills G."/>
            <person name="Bluhm B."/>
            <person name="Cannon C."/>
            <person name="Castanera R."/>
            <person name="Culley D."/>
            <person name="Daum C."/>
            <person name="Ezra D."/>
            <person name="Gonzalez J."/>
            <person name="Henrissat B."/>
            <person name="Kuo A."/>
            <person name="Liang C."/>
            <person name="Lipzen A."/>
            <person name="Lutzoni F."/>
            <person name="Magnuson J."/>
            <person name="Mondo S."/>
            <person name="Nolan M."/>
            <person name="Ohm R."/>
            <person name="Pangilinan J."/>
            <person name="Park H.-J."/>
            <person name="Ramirez L."/>
            <person name="Alfaro M."/>
            <person name="Sun H."/>
            <person name="Tritt A."/>
            <person name="Yoshinaga Y."/>
            <person name="Zwiers L.-H."/>
            <person name="Turgeon B."/>
            <person name="Goodwin S."/>
            <person name="Spatafora J."/>
            <person name="Crous P."/>
            <person name="Grigoriev I."/>
        </authorList>
    </citation>
    <scope>NUCLEOTIDE SEQUENCE</scope>
    <source>
        <strain evidence="2">CBS 116435</strain>
    </source>
</reference>
<proteinExistence type="predicted"/>
<feature type="compositionally biased region" description="Low complexity" evidence="1">
    <location>
        <begin position="96"/>
        <end position="112"/>
    </location>
</feature>
<gene>
    <name evidence="2" type="ORF">K431DRAFT_296709</name>
</gene>
<dbReference type="OrthoDB" id="3946381at2759"/>
<feature type="compositionally biased region" description="Polar residues" evidence="1">
    <location>
        <begin position="77"/>
        <end position="95"/>
    </location>
</feature>
<comment type="caution">
    <text evidence="2">The sequence shown here is derived from an EMBL/GenBank/DDBJ whole genome shotgun (WGS) entry which is preliminary data.</text>
</comment>
<evidence type="ECO:0000256" key="1">
    <source>
        <dbReference type="SAM" id="MobiDB-lite"/>
    </source>
</evidence>
<dbReference type="Proteomes" id="UP000799441">
    <property type="component" value="Unassembled WGS sequence"/>
</dbReference>
<sequence length="410" mass="44310">MASSVLSAQTGIHRRVDGVLIDDLQSPRPLMCSTLVPSSSKPFHLPPADVNRLAVALAASPLFQKTARRQWYDCQSDEPSSNTSIGSPSPKTEATPNVSSPSSESPDSILTSKTPIPPPQPMTAMKRRALVDAKVRSNPVLSTAQDDFEVESAFRVGTCLAFDVPYGASRVKSLNITRLPTDKAGLANNSIKLRLADVLVEQNSRKKGLMLATEIDLTTVFKQAALCELLTSTGIDASGITAPDPIAQSLNSPVGLGQCVLADELADRRRVIDLLGQAVCTLSHLTPQTCTQETLGLVSLLESLREEQQAVLMLRTSDPWRDGGALGEETNIPWISSYLYDLINEDEESQECGGDFLLAVKQGVQERLSGKVAFSKVIRWKMGQTMVEYFPLVDGVGEQIGAWICVADLM</sequence>
<evidence type="ECO:0000313" key="2">
    <source>
        <dbReference type="EMBL" id="KAF2718716.1"/>
    </source>
</evidence>